<evidence type="ECO:0000313" key="3">
    <source>
        <dbReference type="Proteomes" id="UP000009234"/>
    </source>
</evidence>
<dbReference type="HOGENOM" id="CLU_135084_0_0_9"/>
<keyword evidence="1" id="KW-0472">Membrane</keyword>
<reference evidence="2 3" key="2">
    <citation type="journal article" date="2012" name="Stand. Genomic Sci.">
        <title>Complete genome sequence of the sulfate-reducing firmicute Desulfotomaculum ruminis type strain (DL(T)).</title>
        <authorList>
            <person name="Spring S."/>
            <person name="Visser M."/>
            <person name="Lu M."/>
            <person name="Copeland A."/>
            <person name="Lapidus A."/>
            <person name="Lucas S."/>
            <person name="Cheng J.F."/>
            <person name="Han C."/>
            <person name="Tapia R."/>
            <person name="Goodwin L.A."/>
            <person name="Pitluck S."/>
            <person name="Ivanova N."/>
            <person name="Land M."/>
            <person name="Hauser L."/>
            <person name="Larimer F."/>
            <person name="Rohde M."/>
            <person name="Goker M."/>
            <person name="Detter J.C."/>
            <person name="Kyrpides N.C."/>
            <person name="Woyke T."/>
            <person name="Schaap P.J."/>
            <person name="Plugge C.M."/>
            <person name="Muyzer G."/>
            <person name="Kuever J."/>
            <person name="Pereira I.A."/>
            <person name="Parshina S.N."/>
            <person name="Bernier-Latmani R."/>
            <person name="Stams A.J."/>
            <person name="Klenk H.P."/>
        </authorList>
    </citation>
    <scope>NUCLEOTIDE SEQUENCE [LARGE SCALE GENOMIC DNA]</scope>
    <source>
        <strain evidence="3">ATCC 23193 / DSM 2154 / NCIB 8452 / DL</strain>
    </source>
</reference>
<dbReference type="AlphaFoldDB" id="F6DSJ1"/>
<name>F6DSJ1_DESRL</name>
<organism evidence="2 3">
    <name type="scientific">Desulforamulus ruminis (strain ATCC 23193 / DSM 2154 / NCIMB 8452 / DL)</name>
    <name type="common">Desulfotomaculum ruminis</name>
    <dbReference type="NCBI Taxonomy" id="696281"/>
    <lineage>
        <taxon>Bacteria</taxon>
        <taxon>Bacillati</taxon>
        <taxon>Bacillota</taxon>
        <taxon>Clostridia</taxon>
        <taxon>Eubacteriales</taxon>
        <taxon>Peptococcaceae</taxon>
        <taxon>Desulforamulus</taxon>
    </lineage>
</organism>
<dbReference type="Proteomes" id="UP000009234">
    <property type="component" value="Chromosome"/>
</dbReference>
<protein>
    <submittedName>
        <fullName evidence="2">Uncharacterized protein</fullName>
    </submittedName>
</protein>
<dbReference type="KEGG" id="dru:Desru_2867"/>
<evidence type="ECO:0000256" key="1">
    <source>
        <dbReference type="SAM" id="Phobius"/>
    </source>
</evidence>
<evidence type="ECO:0000313" key="2">
    <source>
        <dbReference type="EMBL" id="AEG61081.1"/>
    </source>
</evidence>
<feature type="transmembrane region" description="Helical" evidence="1">
    <location>
        <begin position="39"/>
        <end position="56"/>
    </location>
</feature>
<feature type="transmembrane region" description="Helical" evidence="1">
    <location>
        <begin position="62"/>
        <end position="79"/>
    </location>
</feature>
<accession>F6DSJ1</accession>
<feature type="transmembrane region" description="Helical" evidence="1">
    <location>
        <begin position="124"/>
        <end position="146"/>
    </location>
</feature>
<sequence>MFMDKVPLMVLIFYSIPESLLIFTFGYVILGYPIKTRPIILATLISVPASYFARLLPFPFGVHSVIGLFVIFMLFILICKFPAIQGLIASLLSLSTLIALDNSIYSIVQILLGTTIRELWAMKPIVRTLSGYSHLLAFALITIFIYKKKLFLGGFQNGAENRNQDS</sequence>
<proteinExistence type="predicted"/>
<dbReference type="STRING" id="696281.Desru_2867"/>
<dbReference type="EMBL" id="CP002780">
    <property type="protein sequence ID" value="AEG61081.1"/>
    <property type="molecule type" value="Genomic_DNA"/>
</dbReference>
<feature type="transmembrane region" description="Helical" evidence="1">
    <location>
        <begin position="6"/>
        <end position="32"/>
    </location>
</feature>
<feature type="transmembrane region" description="Helical" evidence="1">
    <location>
        <begin position="91"/>
        <end position="112"/>
    </location>
</feature>
<keyword evidence="1" id="KW-1133">Transmembrane helix</keyword>
<reference evidence="3" key="1">
    <citation type="submission" date="2011-05" db="EMBL/GenBank/DDBJ databases">
        <title>Complete sequence of Desulfotomaculum ruminis DSM 2154.</title>
        <authorList>
            <person name="Lucas S."/>
            <person name="Copeland A."/>
            <person name="Lapidus A."/>
            <person name="Cheng J.-F."/>
            <person name="Goodwin L."/>
            <person name="Pitluck S."/>
            <person name="Lu M."/>
            <person name="Detter J.C."/>
            <person name="Han C."/>
            <person name="Tapia R."/>
            <person name="Land M."/>
            <person name="Hauser L."/>
            <person name="Kyrpides N."/>
            <person name="Ivanova N."/>
            <person name="Mikhailova N."/>
            <person name="Pagani I."/>
            <person name="Stams A.J.M."/>
            <person name="Plugge C.M."/>
            <person name="Muyzer G."/>
            <person name="Kuever J."/>
            <person name="Parshina S.N."/>
            <person name="Ivanova A.E."/>
            <person name="Nazina T.N."/>
            <person name="Brambilla E."/>
            <person name="Spring S."/>
            <person name="Klenk H.-P."/>
            <person name="Woyke T."/>
        </authorList>
    </citation>
    <scope>NUCLEOTIDE SEQUENCE [LARGE SCALE GENOMIC DNA]</scope>
    <source>
        <strain evidence="3">ATCC 23193 / DSM 2154 / NCIB 8452 / DL</strain>
    </source>
</reference>
<keyword evidence="3" id="KW-1185">Reference proteome</keyword>
<gene>
    <name evidence="2" type="ordered locus">Desru_2867</name>
</gene>
<keyword evidence="1" id="KW-0812">Transmembrane</keyword>